<dbReference type="STRING" id="629680.SAMN04489751_0699"/>
<dbReference type="Pfam" id="PF02541">
    <property type="entry name" value="Ppx-GppA"/>
    <property type="match status" value="1"/>
</dbReference>
<dbReference type="Gene3D" id="3.30.420.40">
    <property type="match status" value="1"/>
</dbReference>
<protein>
    <submittedName>
        <fullName evidence="4">Exopolyphosphatase / guanosine-5'-triphosphate,3'-diphosphate pyrophosphatase</fullName>
    </submittedName>
</protein>
<evidence type="ECO:0000259" key="3">
    <source>
        <dbReference type="Pfam" id="PF02541"/>
    </source>
</evidence>
<dbReference type="SUPFAM" id="SSF53067">
    <property type="entry name" value="Actin-like ATPase domain"/>
    <property type="match status" value="2"/>
</dbReference>
<evidence type="ECO:0000313" key="4">
    <source>
        <dbReference type="EMBL" id="SDR87905.1"/>
    </source>
</evidence>
<evidence type="ECO:0000313" key="5">
    <source>
        <dbReference type="Proteomes" id="UP000199700"/>
    </source>
</evidence>
<evidence type="ECO:0000256" key="1">
    <source>
        <dbReference type="ARBA" id="ARBA00007125"/>
    </source>
</evidence>
<proteinExistence type="inferred from homology"/>
<name>A0A1H1MNE4_BRESA</name>
<dbReference type="CDD" id="cd24056">
    <property type="entry name" value="ASKHA_NBD_MtPPX1-like"/>
    <property type="match status" value="1"/>
</dbReference>
<dbReference type="InterPro" id="IPR043129">
    <property type="entry name" value="ATPase_NBD"/>
</dbReference>
<comment type="similarity">
    <text evidence="1">Belongs to the GppA/Ppx family.</text>
</comment>
<dbReference type="Proteomes" id="UP000199700">
    <property type="component" value="Chromosome"/>
</dbReference>
<dbReference type="Gene3D" id="3.30.420.150">
    <property type="entry name" value="Exopolyphosphatase. Domain 2"/>
    <property type="match status" value="1"/>
</dbReference>
<keyword evidence="5" id="KW-1185">Reference proteome</keyword>
<dbReference type="GO" id="GO:0016462">
    <property type="term" value="F:pyrophosphatase activity"/>
    <property type="evidence" value="ECO:0007669"/>
    <property type="project" value="TreeGrafter"/>
</dbReference>
<gene>
    <name evidence="4" type="ORF">SAMN04489751_0699</name>
</gene>
<reference evidence="4" key="1">
    <citation type="submission" date="2016-10" db="EMBL/GenBank/DDBJ databases">
        <authorList>
            <person name="Varghese N."/>
            <person name="Submissions S."/>
        </authorList>
    </citation>
    <scope>NUCLEOTIDE SEQUENCE [LARGE SCALE GENOMIC DNA]</scope>
    <source>
        <strain evidence="4">DSM 22082</strain>
    </source>
</reference>
<dbReference type="AlphaFoldDB" id="A0A1H1MNE4"/>
<accession>A0A1H1MNE4</accession>
<dbReference type="OrthoDB" id="9793035at2"/>
<dbReference type="FunFam" id="3.30.420.150:FF:000006">
    <property type="entry name" value="Ppx/GppA family phosphatase"/>
    <property type="match status" value="1"/>
</dbReference>
<dbReference type="InterPro" id="IPR003695">
    <property type="entry name" value="Ppx_GppA_N"/>
</dbReference>
<dbReference type="RefSeq" id="WP_092103213.1">
    <property type="nucleotide sequence ID" value="NZ_LT629739.1"/>
</dbReference>
<organism evidence="4 5">
    <name type="scientific">Brevibacterium sandarakinum</name>
    <dbReference type="NCBI Taxonomy" id="629680"/>
    <lineage>
        <taxon>Bacteria</taxon>
        <taxon>Bacillati</taxon>
        <taxon>Actinomycetota</taxon>
        <taxon>Actinomycetes</taxon>
        <taxon>Micrococcales</taxon>
        <taxon>Brevibacteriaceae</taxon>
        <taxon>Brevibacterium</taxon>
    </lineage>
</organism>
<keyword evidence="2" id="KW-0378">Hydrolase</keyword>
<dbReference type="EMBL" id="LT629739">
    <property type="protein sequence ID" value="SDR87905.1"/>
    <property type="molecule type" value="Genomic_DNA"/>
</dbReference>
<dbReference type="PANTHER" id="PTHR30005:SF0">
    <property type="entry name" value="RETROGRADE REGULATION PROTEIN 2"/>
    <property type="match status" value="1"/>
</dbReference>
<evidence type="ECO:0000256" key="2">
    <source>
        <dbReference type="ARBA" id="ARBA00022801"/>
    </source>
</evidence>
<dbReference type="InterPro" id="IPR050273">
    <property type="entry name" value="GppA/Ppx_hydrolase"/>
</dbReference>
<feature type="domain" description="Ppx/GppA phosphatase N-terminal" evidence="3">
    <location>
        <begin position="27"/>
        <end position="305"/>
    </location>
</feature>
<dbReference type="PANTHER" id="PTHR30005">
    <property type="entry name" value="EXOPOLYPHOSPHATASE"/>
    <property type="match status" value="1"/>
</dbReference>
<sequence>MRLAVLDIGSNSVHLLVVDAHVGAPPLPATSHKEILRLAEYLGDDGMIDTAGQERLHSFIAEAVEIAEDQGSEQILAFATSAVRDAPNGAELIEAINSQLGVTLNVMSGKDEARVTFLAVRRWFGWSAGKILLLDIGGGSLEIAAGQDEYPEAAVSVPLGAGRTYSEFLPDPLPSAEDIHSLQKYARSQIGRIAGKINRVGSADQVVGSSKTFRSLARIAGAAPSGDGIYAPRKLFRRDLSGIIETLSSRTPEERATLPGVSQARAGQVLAGAIVADAAFAIFDVNVMNISPWALREGIIMRKLDLLDSAETSSAMRVELV</sequence>